<evidence type="ECO:0000313" key="2">
    <source>
        <dbReference type="Proteomes" id="UP000003082"/>
    </source>
</evidence>
<keyword evidence="2" id="KW-1185">Reference proteome</keyword>
<sequence length="68" mass="7503">MYNLQRRRAFWAALLAVLAVKFILCELFLGGAVADTLVVKLRFATFFSSRASGTVGVFSRSQSPLSVF</sequence>
<dbReference type="STRING" id="553218.CAMRE0001_3112"/>
<comment type="caution">
    <text evidence="1">The sequence shown here is derived from an EMBL/GenBank/DDBJ whole genome shotgun (WGS) entry which is preliminary data.</text>
</comment>
<dbReference type="RefSeq" id="WP_002945450.1">
    <property type="nucleotide sequence ID" value="NZ_ACFU01000029.1"/>
</dbReference>
<dbReference type="AlphaFoldDB" id="B9D4R2"/>
<accession>B9D4R2</accession>
<proteinExistence type="predicted"/>
<dbReference type="Proteomes" id="UP000003082">
    <property type="component" value="Unassembled WGS sequence"/>
</dbReference>
<reference evidence="1 2" key="1">
    <citation type="submission" date="2008-08" db="EMBL/GenBank/DDBJ databases">
        <authorList>
            <person name="Madupu R."/>
            <person name="Durkin A.S."/>
            <person name="Torralba M."/>
            <person name="Methe B."/>
            <person name="Sutton G.G."/>
            <person name="Strausberg R.L."/>
            <person name="Nelson K.E."/>
        </authorList>
    </citation>
    <scope>NUCLEOTIDE SEQUENCE [LARGE SCALE GENOMIC DNA]</scope>
    <source>
        <strain evidence="1 2">RM3267</strain>
    </source>
</reference>
<organism evidence="1 2">
    <name type="scientific">Campylobacter rectus RM3267</name>
    <dbReference type="NCBI Taxonomy" id="553218"/>
    <lineage>
        <taxon>Bacteria</taxon>
        <taxon>Pseudomonadati</taxon>
        <taxon>Campylobacterota</taxon>
        <taxon>Epsilonproteobacteria</taxon>
        <taxon>Campylobacterales</taxon>
        <taxon>Campylobacteraceae</taxon>
        <taxon>Campylobacter</taxon>
    </lineage>
</organism>
<dbReference type="EMBL" id="ACFU01000029">
    <property type="protein sequence ID" value="EEF13028.1"/>
    <property type="molecule type" value="Genomic_DNA"/>
</dbReference>
<gene>
    <name evidence="1" type="ORF">CAMRE0001_3112</name>
</gene>
<name>B9D4R2_CAMRE</name>
<protein>
    <submittedName>
        <fullName evidence="1">Uncharacterized protein</fullName>
    </submittedName>
</protein>
<evidence type="ECO:0000313" key="1">
    <source>
        <dbReference type="EMBL" id="EEF13028.1"/>
    </source>
</evidence>